<dbReference type="EMBL" id="UINC01208251">
    <property type="protein sequence ID" value="SVE30702.1"/>
    <property type="molecule type" value="Genomic_DNA"/>
</dbReference>
<proteinExistence type="predicted"/>
<feature type="domain" description="Luciferase-like" evidence="1">
    <location>
        <begin position="33"/>
        <end position="108"/>
    </location>
</feature>
<dbReference type="Gene3D" id="3.20.20.30">
    <property type="entry name" value="Luciferase-like domain"/>
    <property type="match status" value="1"/>
</dbReference>
<sequence length="108" mass="12174">MIKSFGILYAGNIDFDDQGFSGTPANERNYNNETLAKPLSTALEIAQLADNKGFDILWLAEHHFQREGYECIPNILMLSLHLANHTQSLKFGCAFNILPAWHPLRLAE</sequence>
<dbReference type="Pfam" id="PF00296">
    <property type="entry name" value="Bac_luciferase"/>
    <property type="match status" value="1"/>
</dbReference>
<gene>
    <name evidence="2" type="ORF">METZ01_LOCUS483556</name>
</gene>
<feature type="non-terminal residue" evidence="2">
    <location>
        <position position="108"/>
    </location>
</feature>
<evidence type="ECO:0000313" key="2">
    <source>
        <dbReference type="EMBL" id="SVE30702.1"/>
    </source>
</evidence>
<reference evidence="2" key="1">
    <citation type="submission" date="2018-05" db="EMBL/GenBank/DDBJ databases">
        <authorList>
            <person name="Lanie J.A."/>
            <person name="Ng W.-L."/>
            <person name="Kazmierczak K.M."/>
            <person name="Andrzejewski T.M."/>
            <person name="Davidsen T.M."/>
            <person name="Wayne K.J."/>
            <person name="Tettelin H."/>
            <person name="Glass J.I."/>
            <person name="Rusch D."/>
            <person name="Podicherti R."/>
            <person name="Tsui H.-C.T."/>
            <person name="Winkler M.E."/>
        </authorList>
    </citation>
    <scope>NUCLEOTIDE SEQUENCE</scope>
</reference>
<dbReference type="SUPFAM" id="SSF51679">
    <property type="entry name" value="Bacterial luciferase-like"/>
    <property type="match status" value="1"/>
</dbReference>
<dbReference type="InterPro" id="IPR011251">
    <property type="entry name" value="Luciferase-like_dom"/>
</dbReference>
<dbReference type="AlphaFoldDB" id="A0A383CER3"/>
<dbReference type="GO" id="GO:0016705">
    <property type="term" value="F:oxidoreductase activity, acting on paired donors, with incorporation or reduction of molecular oxygen"/>
    <property type="evidence" value="ECO:0007669"/>
    <property type="project" value="InterPro"/>
</dbReference>
<name>A0A383CER3_9ZZZZ</name>
<protein>
    <recommendedName>
        <fullName evidence="1">Luciferase-like domain-containing protein</fullName>
    </recommendedName>
</protein>
<evidence type="ECO:0000259" key="1">
    <source>
        <dbReference type="Pfam" id="PF00296"/>
    </source>
</evidence>
<dbReference type="InterPro" id="IPR036661">
    <property type="entry name" value="Luciferase-like_sf"/>
</dbReference>
<accession>A0A383CER3</accession>
<organism evidence="2">
    <name type="scientific">marine metagenome</name>
    <dbReference type="NCBI Taxonomy" id="408172"/>
    <lineage>
        <taxon>unclassified sequences</taxon>
        <taxon>metagenomes</taxon>
        <taxon>ecological metagenomes</taxon>
    </lineage>
</organism>